<organism evidence="7 8">
    <name type="scientific">Verminephrobacter aporrectodeae subsp. tuberculatae</name>
    <dbReference type="NCBI Taxonomy" id="1110392"/>
    <lineage>
        <taxon>Bacteria</taxon>
        <taxon>Pseudomonadati</taxon>
        <taxon>Pseudomonadota</taxon>
        <taxon>Betaproteobacteria</taxon>
        <taxon>Burkholderiales</taxon>
        <taxon>Comamonadaceae</taxon>
        <taxon>Verminephrobacter</taxon>
    </lineage>
</organism>
<keyword evidence="4" id="KW-0547">Nucleotide-binding</keyword>
<accession>A0ABT3KYJ2</accession>
<evidence type="ECO:0000256" key="5">
    <source>
        <dbReference type="ARBA" id="ARBA00022840"/>
    </source>
</evidence>
<reference evidence="8" key="1">
    <citation type="submission" date="2023-07" db="EMBL/GenBank/DDBJ databases">
        <title>Verminephrobacter genomes.</title>
        <authorList>
            <person name="Lund M.B."/>
        </authorList>
    </citation>
    <scope>NUCLEOTIDE SEQUENCE [LARGE SCALE GENOMIC DNA]</scope>
    <source>
        <strain evidence="8">AtM5-05</strain>
    </source>
</reference>
<dbReference type="PANTHER" id="PTHR43776">
    <property type="entry name" value="TRANSPORT ATP-BINDING PROTEIN"/>
    <property type="match status" value="1"/>
</dbReference>
<dbReference type="InterPro" id="IPR013563">
    <property type="entry name" value="Oligopep_ABC_C"/>
</dbReference>
<feature type="domain" description="ABC transporter" evidence="6">
    <location>
        <begin position="5"/>
        <end position="254"/>
    </location>
</feature>
<dbReference type="InterPro" id="IPR027417">
    <property type="entry name" value="P-loop_NTPase"/>
</dbReference>
<evidence type="ECO:0000313" key="7">
    <source>
        <dbReference type="EMBL" id="MCW5323414.1"/>
    </source>
</evidence>
<dbReference type="InterPro" id="IPR003593">
    <property type="entry name" value="AAA+_ATPase"/>
</dbReference>
<dbReference type="GO" id="GO:0005524">
    <property type="term" value="F:ATP binding"/>
    <property type="evidence" value="ECO:0007669"/>
    <property type="project" value="UniProtKB-KW"/>
</dbReference>
<keyword evidence="3" id="KW-1003">Cell membrane</keyword>
<gene>
    <name evidence="7" type="ORF">D5039_20400</name>
</gene>
<name>A0ABT3KYJ2_9BURK</name>
<dbReference type="Pfam" id="PF08352">
    <property type="entry name" value="oligo_HPY"/>
    <property type="match status" value="1"/>
</dbReference>
<comment type="caution">
    <text evidence="7">The sequence shown here is derived from an EMBL/GenBank/DDBJ whole genome shotgun (WGS) entry which is preliminary data.</text>
</comment>
<dbReference type="SUPFAM" id="SSF52540">
    <property type="entry name" value="P-loop containing nucleoside triphosphate hydrolases"/>
    <property type="match status" value="1"/>
</dbReference>
<keyword evidence="8" id="KW-1185">Reference proteome</keyword>
<dbReference type="EMBL" id="QZCW01000004">
    <property type="protein sequence ID" value="MCW5323414.1"/>
    <property type="molecule type" value="Genomic_DNA"/>
</dbReference>
<evidence type="ECO:0000256" key="3">
    <source>
        <dbReference type="ARBA" id="ARBA00022475"/>
    </source>
</evidence>
<dbReference type="RefSeq" id="WP_265257725.1">
    <property type="nucleotide sequence ID" value="NZ_QZCV01000002.1"/>
</dbReference>
<dbReference type="InterPro" id="IPR003439">
    <property type="entry name" value="ABC_transporter-like_ATP-bd"/>
</dbReference>
<dbReference type="Pfam" id="PF00005">
    <property type="entry name" value="ABC_tran"/>
    <property type="match status" value="1"/>
</dbReference>
<dbReference type="PANTHER" id="PTHR43776:SF7">
    <property type="entry name" value="D,D-DIPEPTIDE TRANSPORT ATP-BINDING PROTEIN DDPF-RELATED"/>
    <property type="match status" value="1"/>
</dbReference>
<protein>
    <submittedName>
        <fullName evidence="7">ABC transporter ATP-binding protein</fullName>
    </submittedName>
</protein>
<dbReference type="SMART" id="SM00382">
    <property type="entry name" value="AAA"/>
    <property type="match status" value="1"/>
</dbReference>
<evidence type="ECO:0000256" key="4">
    <source>
        <dbReference type="ARBA" id="ARBA00022741"/>
    </source>
</evidence>
<comment type="similarity">
    <text evidence="1">Belongs to the ABC transporter superfamily.</text>
</comment>
<evidence type="ECO:0000313" key="8">
    <source>
        <dbReference type="Proteomes" id="UP001208935"/>
    </source>
</evidence>
<dbReference type="InterPro" id="IPR017871">
    <property type="entry name" value="ABC_transporter-like_CS"/>
</dbReference>
<dbReference type="PROSITE" id="PS50893">
    <property type="entry name" value="ABC_TRANSPORTER_2"/>
    <property type="match status" value="1"/>
</dbReference>
<dbReference type="CDD" id="cd03257">
    <property type="entry name" value="ABC_NikE_OppD_transporters"/>
    <property type="match status" value="1"/>
</dbReference>
<keyword evidence="3" id="KW-0472">Membrane</keyword>
<dbReference type="InterPro" id="IPR050319">
    <property type="entry name" value="ABC_transp_ATP-bind"/>
</dbReference>
<evidence type="ECO:0000259" key="6">
    <source>
        <dbReference type="PROSITE" id="PS50893"/>
    </source>
</evidence>
<evidence type="ECO:0000256" key="1">
    <source>
        <dbReference type="ARBA" id="ARBA00005417"/>
    </source>
</evidence>
<evidence type="ECO:0000256" key="2">
    <source>
        <dbReference type="ARBA" id="ARBA00022448"/>
    </source>
</evidence>
<proteinExistence type="inferred from homology"/>
<keyword evidence="5 7" id="KW-0067">ATP-binding</keyword>
<dbReference type="Proteomes" id="UP001208935">
    <property type="component" value="Unassembled WGS sequence"/>
</dbReference>
<keyword evidence="2" id="KW-0813">Transport</keyword>
<dbReference type="PROSITE" id="PS00211">
    <property type="entry name" value="ABC_TRANSPORTER_1"/>
    <property type="match status" value="1"/>
</dbReference>
<dbReference type="NCBIfam" id="TIGR01727">
    <property type="entry name" value="oligo_HPY"/>
    <property type="match status" value="1"/>
</dbReference>
<dbReference type="Gene3D" id="3.40.50.300">
    <property type="entry name" value="P-loop containing nucleotide triphosphate hydrolases"/>
    <property type="match status" value="1"/>
</dbReference>
<sequence length="322" mass="34931">MNPLLEVRDLARHYPVRSAPWRRPATLRAVDGVSLGLPAGRTLGLVGESGCGKSTTARLVLGLLPPTGGEVLFEGQPVPSVRGPRWRALRQRMQMVYQDPLAALDRRLPAQDQVAEPLAIFHRGTAAERRERARAMLASVGLTPALMARYPHELSGGQRQRVVLARALILGPALLVCDEPVSALDVSIQAQVINLLQDLQEQHQLAYLFISHDLKVVRQLSHEVAVMYLGRIVEQCTAQALFSHPAHPYTQALVAAVPSPWRSTRAPRIVLRGEPPNPAAPPAGCAFHSRCAQAMPACRAVRPALREIAPGHAAACHLLAQA</sequence>